<gene>
    <name evidence="2" type="ORF">SAMN04488137_0710</name>
</gene>
<dbReference type="AlphaFoldDB" id="A0A1G9U5I2"/>
<keyword evidence="3" id="KW-1185">Reference proteome</keyword>
<dbReference type="RefSeq" id="WP_170834203.1">
    <property type="nucleotide sequence ID" value="NZ_FNHW01000001.1"/>
</dbReference>
<sequence>MGDKKEENILKHPETENVSEESGLNEVLEMINAKGNARKIEDAVKDEEDEE</sequence>
<dbReference type="STRING" id="459525.SAMN04488137_0710"/>
<accession>A0A1G9U5I2</accession>
<protein>
    <submittedName>
        <fullName evidence="2">Uncharacterized protein</fullName>
    </submittedName>
</protein>
<dbReference type="Proteomes" id="UP000199544">
    <property type="component" value="Unassembled WGS sequence"/>
</dbReference>
<proteinExistence type="predicted"/>
<feature type="compositionally biased region" description="Basic and acidic residues" evidence="1">
    <location>
        <begin position="1"/>
        <end position="15"/>
    </location>
</feature>
<organism evidence="2 3">
    <name type="scientific">Fictibacillus solisalsi</name>
    <dbReference type="NCBI Taxonomy" id="459525"/>
    <lineage>
        <taxon>Bacteria</taxon>
        <taxon>Bacillati</taxon>
        <taxon>Bacillota</taxon>
        <taxon>Bacilli</taxon>
        <taxon>Bacillales</taxon>
        <taxon>Fictibacillaceae</taxon>
        <taxon>Fictibacillus</taxon>
    </lineage>
</organism>
<evidence type="ECO:0000313" key="3">
    <source>
        <dbReference type="Proteomes" id="UP000199544"/>
    </source>
</evidence>
<feature type="region of interest" description="Disordered" evidence="1">
    <location>
        <begin position="1"/>
        <end position="23"/>
    </location>
</feature>
<name>A0A1G9U5I2_9BACL</name>
<evidence type="ECO:0000256" key="1">
    <source>
        <dbReference type="SAM" id="MobiDB-lite"/>
    </source>
</evidence>
<evidence type="ECO:0000313" key="2">
    <source>
        <dbReference type="EMBL" id="SDM55171.1"/>
    </source>
</evidence>
<reference evidence="3" key="1">
    <citation type="submission" date="2016-10" db="EMBL/GenBank/DDBJ databases">
        <authorList>
            <person name="Varghese N."/>
            <person name="Submissions S."/>
        </authorList>
    </citation>
    <scope>NUCLEOTIDE SEQUENCE [LARGE SCALE GENOMIC DNA]</scope>
    <source>
        <strain evidence="3">CGMCC 1.6854</strain>
    </source>
</reference>
<dbReference type="EMBL" id="FNHW01000001">
    <property type="protein sequence ID" value="SDM55171.1"/>
    <property type="molecule type" value="Genomic_DNA"/>
</dbReference>